<dbReference type="InterPro" id="IPR058245">
    <property type="entry name" value="NreC/VraR/RcsB-like_REC"/>
</dbReference>
<dbReference type="PRINTS" id="PR00038">
    <property type="entry name" value="HTHLUXR"/>
</dbReference>
<dbReference type="RefSeq" id="WP_135872688.1">
    <property type="nucleotide sequence ID" value="NZ_SRSC01000005.1"/>
</dbReference>
<evidence type="ECO:0000313" key="9">
    <source>
        <dbReference type="Proteomes" id="UP000306416"/>
    </source>
</evidence>
<dbReference type="GO" id="GO:0000160">
    <property type="term" value="P:phosphorelay signal transduction system"/>
    <property type="evidence" value="ECO:0007669"/>
    <property type="project" value="InterPro"/>
</dbReference>
<dbReference type="PANTHER" id="PTHR43214">
    <property type="entry name" value="TWO-COMPONENT RESPONSE REGULATOR"/>
    <property type="match status" value="1"/>
</dbReference>
<evidence type="ECO:0000259" key="7">
    <source>
        <dbReference type="PROSITE" id="PS50110"/>
    </source>
</evidence>
<dbReference type="GO" id="GO:0003677">
    <property type="term" value="F:DNA binding"/>
    <property type="evidence" value="ECO:0007669"/>
    <property type="project" value="UniProtKB-KW"/>
</dbReference>
<dbReference type="SMART" id="SM00448">
    <property type="entry name" value="REC"/>
    <property type="match status" value="1"/>
</dbReference>
<dbReference type="PROSITE" id="PS50110">
    <property type="entry name" value="RESPONSE_REGULATORY"/>
    <property type="match status" value="1"/>
</dbReference>
<evidence type="ECO:0000256" key="4">
    <source>
        <dbReference type="ARBA" id="ARBA00023163"/>
    </source>
</evidence>
<dbReference type="Gene3D" id="3.40.50.2300">
    <property type="match status" value="1"/>
</dbReference>
<evidence type="ECO:0000256" key="3">
    <source>
        <dbReference type="ARBA" id="ARBA00023125"/>
    </source>
</evidence>
<evidence type="ECO:0000259" key="6">
    <source>
        <dbReference type="PROSITE" id="PS50043"/>
    </source>
</evidence>
<evidence type="ECO:0000256" key="1">
    <source>
        <dbReference type="ARBA" id="ARBA00022553"/>
    </source>
</evidence>
<dbReference type="InterPro" id="IPR016032">
    <property type="entry name" value="Sig_transdc_resp-reg_C-effctor"/>
</dbReference>
<dbReference type="SUPFAM" id="SSF46894">
    <property type="entry name" value="C-terminal effector domain of the bipartite response regulators"/>
    <property type="match status" value="1"/>
</dbReference>
<reference evidence="8 9" key="1">
    <citation type="submission" date="2019-04" db="EMBL/GenBank/DDBJ databases">
        <title>Geobacter oryzae sp. nov., ferric-reducing bacteria isolated from paddy soil.</title>
        <authorList>
            <person name="Xu Z."/>
            <person name="Masuda Y."/>
            <person name="Itoh H."/>
            <person name="Senoo K."/>
        </authorList>
    </citation>
    <scope>NUCLEOTIDE SEQUENCE [LARGE SCALE GENOMIC DNA]</scope>
    <source>
        <strain evidence="8 9">Red111</strain>
    </source>
</reference>
<gene>
    <name evidence="8" type="ORF">E4633_19000</name>
</gene>
<dbReference type="Proteomes" id="UP000306416">
    <property type="component" value="Unassembled WGS sequence"/>
</dbReference>
<feature type="modified residue" description="4-aspartylphosphate" evidence="5">
    <location>
        <position position="57"/>
    </location>
</feature>
<feature type="domain" description="HTH luxR-type" evidence="6">
    <location>
        <begin position="151"/>
        <end position="216"/>
    </location>
</feature>
<dbReference type="GO" id="GO:0006355">
    <property type="term" value="P:regulation of DNA-templated transcription"/>
    <property type="evidence" value="ECO:0007669"/>
    <property type="project" value="InterPro"/>
</dbReference>
<keyword evidence="3" id="KW-0238">DNA-binding</keyword>
<dbReference type="InterPro" id="IPR011006">
    <property type="entry name" value="CheY-like_superfamily"/>
</dbReference>
<dbReference type="Pfam" id="PF00072">
    <property type="entry name" value="Response_reg"/>
    <property type="match status" value="1"/>
</dbReference>
<dbReference type="SUPFAM" id="SSF52172">
    <property type="entry name" value="CheY-like"/>
    <property type="match status" value="1"/>
</dbReference>
<evidence type="ECO:0000256" key="2">
    <source>
        <dbReference type="ARBA" id="ARBA00023015"/>
    </source>
</evidence>
<dbReference type="InterPro" id="IPR039420">
    <property type="entry name" value="WalR-like"/>
</dbReference>
<organism evidence="8 9">
    <name type="scientific">Geomonas terrae</name>
    <dbReference type="NCBI Taxonomy" id="2562681"/>
    <lineage>
        <taxon>Bacteria</taxon>
        <taxon>Pseudomonadati</taxon>
        <taxon>Thermodesulfobacteriota</taxon>
        <taxon>Desulfuromonadia</taxon>
        <taxon>Geobacterales</taxon>
        <taxon>Geobacteraceae</taxon>
        <taxon>Geomonas</taxon>
    </lineage>
</organism>
<dbReference type="InterPro" id="IPR000792">
    <property type="entry name" value="Tscrpt_reg_LuxR_C"/>
</dbReference>
<dbReference type="SMART" id="SM00421">
    <property type="entry name" value="HTH_LUXR"/>
    <property type="match status" value="1"/>
</dbReference>
<protein>
    <submittedName>
        <fullName evidence="8">Response regulator transcription factor</fullName>
    </submittedName>
</protein>
<dbReference type="EMBL" id="SRSC01000005">
    <property type="protein sequence ID" value="TGU70284.1"/>
    <property type="molecule type" value="Genomic_DNA"/>
</dbReference>
<dbReference type="CDD" id="cd06170">
    <property type="entry name" value="LuxR_C_like"/>
    <property type="match status" value="1"/>
</dbReference>
<evidence type="ECO:0000256" key="5">
    <source>
        <dbReference type="PROSITE-ProRule" id="PRU00169"/>
    </source>
</evidence>
<name>A0A4S1CAE8_9BACT</name>
<sequence length="224" mass="24784">MEGKSRVIIVDDHPLFREGVKGLVERTSEYTCIGEAGSGAEALALARELKPELMTMDISLPDISGIEAVRQIMREVPSVKILMLSMHPKFEYVAEALRAGARGYVMKEATSTRLVAAMDALRRGEYFLDGQVSQDIVANLGNPGQGEATVCDERYALLSPREQQVMRLVAEGGVIRQIASDLGLSVKTVENHLTNLMKKLDVHSRMELVRYAARLGVIDLEQWK</sequence>
<dbReference type="Pfam" id="PF00196">
    <property type="entry name" value="GerE"/>
    <property type="match status" value="1"/>
</dbReference>
<keyword evidence="1 5" id="KW-0597">Phosphoprotein</keyword>
<keyword evidence="4" id="KW-0804">Transcription</keyword>
<evidence type="ECO:0000313" key="8">
    <source>
        <dbReference type="EMBL" id="TGU70284.1"/>
    </source>
</evidence>
<feature type="domain" description="Response regulatory" evidence="7">
    <location>
        <begin position="6"/>
        <end position="122"/>
    </location>
</feature>
<accession>A0A4S1CAE8</accession>
<dbReference type="PANTHER" id="PTHR43214:SF41">
    <property type="entry name" value="NITRATE_NITRITE RESPONSE REGULATOR PROTEIN NARP"/>
    <property type="match status" value="1"/>
</dbReference>
<dbReference type="InterPro" id="IPR001789">
    <property type="entry name" value="Sig_transdc_resp-reg_receiver"/>
</dbReference>
<dbReference type="CDD" id="cd17535">
    <property type="entry name" value="REC_NarL-like"/>
    <property type="match status" value="1"/>
</dbReference>
<keyword evidence="9" id="KW-1185">Reference proteome</keyword>
<dbReference type="PROSITE" id="PS50043">
    <property type="entry name" value="HTH_LUXR_2"/>
    <property type="match status" value="1"/>
</dbReference>
<dbReference type="AlphaFoldDB" id="A0A4S1CAE8"/>
<proteinExistence type="predicted"/>
<keyword evidence="2" id="KW-0805">Transcription regulation</keyword>
<comment type="caution">
    <text evidence="8">The sequence shown here is derived from an EMBL/GenBank/DDBJ whole genome shotgun (WGS) entry which is preliminary data.</text>
</comment>